<feature type="domain" description="Fatty acid desaturase" evidence="1">
    <location>
        <begin position="6"/>
        <end position="96"/>
    </location>
</feature>
<dbReference type="AlphaFoldDB" id="A0A8T9QBU4"/>
<dbReference type="EMBL" id="CP095046">
    <property type="protein sequence ID" value="UOQ75064.1"/>
    <property type="molecule type" value="Genomic_DNA"/>
</dbReference>
<dbReference type="PANTHER" id="PTHR36459">
    <property type="entry name" value="ORF"/>
    <property type="match status" value="1"/>
</dbReference>
<dbReference type="InterPro" id="IPR005804">
    <property type="entry name" value="FA_desaturase_dom"/>
</dbReference>
<proteinExistence type="predicted"/>
<keyword evidence="3" id="KW-1185">Reference proteome</keyword>
<organism evidence="2 3">
    <name type="scientific">Hymenobacter cellulosilyticus</name>
    <dbReference type="NCBI Taxonomy" id="2932248"/>
    <lineage>
        <taxon>Bacteria</taxon>
        <taxon>Pseudomonadati</taxon>
        <taxon>Bacteroidota</taxon>
        <taxon>Cytophagia</taxon>
        <taxon>Cytophagales</taxon>
        <taxon>Hymenobacteraceae</taxon>
        <taxon>Hymenobacter</taxon>
    </lineage>
</organism>
<gene>
    <name evidence="2" type="ORF">MUN79_27275</name>
</gene>
<sequence length="154" mass="17804">MAFVNLPATLAVLILPVIVTRAVMMLGNWSQHAFINAATPDNCYTNSVTCINTKYNHKCWNDGYHISHHLKPALHWTEHPAHFRKNLDQYTQNQAVVFDGIHFLHIFAYLMTRRYDLLAKNFVNLGGQYQSDAEVVAFLKSRTRRIARLAHKWP</sequence>
<evidence type="ECO:0000313" key="2">
    <source>
        <dbReference type="EMBL" id="UOQ75064.1"/>
    </source>
</evidence>
<evidence type="ECO:0000313" key="3">
    <source>
        <dbReference type="Proteomes" id="UP000831796"/>
    </source>
</evidence>
<accession>A0A8T9QBU4</accession>
<dbReference type="Pfam" id="PF00487">
    <property type="entry name" value="FA_desaturase"/>
    <property type="match status" value="1"/>
</dbReference>
<dbReference type="GO" id="GO:0006629">
    <property type="term" value="P:lipid metabolic process"/>
    <property type="evidence" value="ECO:0007669"/>
    <property type="project" value="InterPro"/>
</dbReference>
<dbReference type="Proteomes" id="UP000831796">
    <property type="component" value="Chromosome"/>
</dbReference>
<evidence type="ECO:0000259" key="1">
    <source>
        <dbReference type="Pfam" id="PF00487"/>
    </source>
</evidence>
<dbReference type="PANTHER" id="PTHR36459:SF1">
    <property type="entry name" value="FATTY ACID DESATURASE DOMAIN-CONTAINING PROTEIN-RELATED"/>
    <property type="match status" value="1"/>
</dbReference>
<protein>
    <submittedName>
        <fullName evidence="2">Fatty acid desaturase</fullName>
    </submittedName>
</protein>
<reference evidence="2" key="1">
    <citation type="submission" date="2022-04" db="EMBL/GenBank/DDBJ databases">
        <title>Hymenobacter sp. isolated from the air.</title>
        <authorList>
            <person name="Won M."/>
            <person name="Lee C.-M."/>
            <person name="Woen H.-Y."/>
            <person name="Kwon S.-W."/>
        </authorList>
    </citation>
    <scope>NUCLEOTIDE SEQUENCE</scope>
    <source>
        <strain evidence="2">5116S-3</strain>
    </source>
</reference>
<dbReference type="KEGG" id="hcu:MUN79_27275"/>
<name>A0A8T9QBU4_9BACT</name>